<evidence type="ECO:0000256" key="1">
    <source>
        <dbReference type="ARBA" id="ARBA00022649"/>
    </source>
</evidence>
<dbReference type="Pfam" id="PF05016">
    <property type="entry name" value="ParE_toxin"/>
    <property type="match status" value="1"/>
</dbReference>
<reference evidence="2" key="2">
    <citation type="journal article" date="2022" name="Microbiol. Resour. Announc.">
        <title>Metagenome Sequencing to Explore Phylogenomics of Terrestrial Cyanobacteria.</title>
        <authorList>
            <person name="Ward R.D."/>
            <person name="Stajich J.E."/>
            <person name="Johansen J.R."/>
            <person name="Huntemann M."/>
            <person name="Clum A."/>
            <person name="Foster B."/>
            <person name="Foster B."/>
            <person name="Roux S."/>
            <person name="Palaniappan K."/>
            <person name="Varghese N."/>
            <person name="Mukherjee S."/>
            <person name="Reddy T.B.K."/>
            <person name="Daum C."/>
            <person name="Copeland A."/>
            <person name="Chen I.A."/>
            <person name="Ivanova N.N."/>
            <person name="Kyrpides N.C."/>
            <person name="Shapiro N."/>
            <person name="Eloe-Fadrosh E.A."/>
            <person name="Pietrasiak N."/>
        </authorList>
    </citation>
    <scope>NUCLEOTIDE SEQUENCE</scope>
    <source>
        <strain evidence="2">GSE-NOS-MK-12-04C</strain>
    </source>
</reference>
<organism evidence="2 3">
    <name type="scientific">Cyanomargarita calcarea GSE-NOS-MK-12-04C</name>
    <dbReference type="NCBI Taxonomy" id="2839659"/>
    <lineage>
        <taxon>Bacteria</taxon>
        <taxon>Bacillati</taxon>
        <taxon>Cyanobacteriota</taxon>
        <taxon>Cyanophyceae</taxon>
        <taxon>Nostocales</taxon>
        <taxon>Cyanomargaritaceae</taxon>
        <taxon>Cyanomargarita</taxon>
    </lineage>
</organism>
<dbReference type="Proteomes" id="UP000729701">
    <property type="component" value="Unassembled WGS sequence"/>
</dbReference>
<evidence type="ECO:0000313" key="3">
    <source>
        <dbReference type="Proteomes" id="UP000729701"/>
    </source>
</evidence>
<accession>A0A951QLP1</accession>
<dbReference type="InterPro" id="IPR007712">
    <property type="entry name" value="RelE/ParE_toxin"/>
</dbReference>
<gene>
    <name evidence="2" type="ORF">KME60_10030</name>
</gene>
<evidence type="ECO:0000313" key="2">
    <source>
        <dbReference type="EMBL" id="MBW4667756.1"/>
    </source>
</evidence>
<proteinExistence type="predicted"/>
<protein>
    <submittedName>
        <fullName evidence="2">Type II toxin-antitoxin system RelE/ParE family toxin</fullName>
    </submittedName>
</protein>
<comment type="caution">
    <text evidence="2">The sequence shown here is derived from an EMBL/GenBank/DDBJ whole genome shotgun (WGS) entry which is preliminary data.</text>
</comment>
<dbReference type="Gene3D" id="3.30.2310.20">
    <property type="entry name" value="RelE-like"/>
    <property type="match status" value="1"/>
</dbReference>
<dbReference type="AlphaFoldDB" id="A0A951QLP1"/>
<name>A0A951QLP1_9CYAN</name>
<keyword evidence="1" id="KW-1277">Toxin-antitoxin system</keyword>
<sequence length="53" mass="5904">MTKRIVITPQASSDIDQHFAYISQENQEAALKFFDSARQSFAQLARTPGMGSL</sequence>
<reference evidence="2" key="1">
    <citation type="submission" date="2021-05" db="EMBL/GenBank/DDBJ databases">
        <authorList>
            <person name="Pietrasiak N."/>
            <person name="Ward R."/>
            <person name="Stajich J.E."/>
            <person name="Kurbessoian T."/>
        </authorList>
    </citation>
    <scope>NUCLEOTIDE SEQUENCE</scope>
    <source>
        <strain evidence="2">GSE-NOS-MK-12-04C</strain>
    </source>
</reference>
<dbReference type="InterPro" id="IPR035093">
    <property type="entry name" value="RelE/ParE_toxin_dom_sf"/>
</dbReference>
<dbReference type="EMBL" id="JAHHGZ010000009">
    <property type="protein sequence ID" value="MBW4667756.1"/>
    <property type="molecule type" value="Genomic_DNA"/>
</dbReference>